<evidence type="ECO:0000313" key="7">
    <source>
        <dbReference type="Proteomes" id="UP000246050"/>
    </source>
</evidence>
<comment type="subcellular location">
    <subcellularLocation>
        <location evidence="5">Cell membrane</location>
        <topology evidence="5">Multi-pass membrane protein</topology>
    </subcellularLocation>
    <subcellularLocation>
        <location evidence="1">Membrane</location>
        <topology evidence="1">Multi-pass membrane protein</topology>
    </subcellularLocation>
</comment>
<keyword evidence="2" id="KW-0812">Transmembrane</keyword>
<sequence>MLAAAGFLGGGVNAVAGGGSLISFPTLLAAGYPSVTANVTNTVALWPGYLGGTIGYRTELAGQRELGAALSATAVAGAAVGCGLLLTTSSEVFSALVPLLA</sequence>
<evidence type="ECO:0000256" key="5">
    <source>
        <dbReference type="RuleBase" id="RU363041"/>
    </source>
</evidence>
<dbReference type="Pfam" id="PF01925">
    <property type="entry name" value="TauE"/>
    <property type="match status" value="1"/>
</dbReference>
<dbReference type="AlphaFoldDB" id="A0A317DL06"/>
<keyword evidence="3" id="KW-1133">Transmembrane helix</keyword>
<comment type="caution">
    <text evidence="6">The sequence shown here is derived from an EMBL/GenBank/DDBJ whole genome shotgun (WGS) entry which is preliminary data.</text>
</comment>
<keyword evidence="4" id="KW-0472">Membrane</keyword>
<keyword evidence="5" id="KW-1003">Cell membrane</keyword>
<gene>
    <name evidence="6" type="ORF">DKT69_11270</name>
</gene>
<comment type="similarity">
    <text evidence="5">Belongs to the 4-toluene sulfonate uptake permease (TSUP) (TC 2.A.102) family.</text>
</comment>
<protein>
    <recommendedName>
        <fullName evidence="5">Probable membrane transporter protein</fullName>
    </recommendedName>
</protein>
<proteinExistence type="inferred from homology"/>
<dbReference type="Proteomes" id="UP000246050">
    <property type="component" value="Unassembled WGS sequence"/>
</dbReference>
<evidence type="ECO:0000256" key="3">
    <source>
        <dbReference type="ARBA" id="ARBA00022989"/>
    </source>
</evidence>
<evidence type="ECO:0000256" key="4">
    <source>
        <dbReference type="ARBA" id="ARBA00023136"/>
    </source>
</evidence>
<dbReference type="OrthoDB" id="3782574at2"/>
<reference evidence="6 7" key="1">
    <citation type="submission" date="2018-05" db="EMBL/GenBank/DDBJ databases">
        <title>Micromonosporas from Atacama Desert.</title>
        <authorList>
            <person name="Carro L."/>
            <person name="Golinska P."/>
            <person name="Klenk H.-P."/>
            <person name="Goodfellow M."/>
        </authorList>
    </citation>
    <scope>NUCLEOTIDE SEQUENCE [LARGE SCALE GENOMIC DNA]</scope>
    <source>
        <strain evidence="6 7">4G51</strain>
    </source>
</reference>
<name>A0A317DL06_9ACTN</name>
<evidence type="ECO:0000313" key="6">
    <source>
        <dbReference type="EMBL" id="PWR15331.1"/>
    </source>
</evidence>
<dbReference type="InterPro" id="IPR002781">
    <property type="entry name" value="TM_pro_TauE-like"/>
</dbReference>
<dbReference type="EMBL" id="QGKS01000187">
    <property type="protein sequence ID" value="PWR15331.1"/>
    <property type="molecule type" value="Genomic_DNA"/>
</dbReference>
<dbReference type="GO" id="GO:0005886">
    <property type="term" value="C:plasma membrane"/>
    <property type="evidence" value="ECO:0007669"/>
    <property type="project" value="UniProtKB-SubCell"/>
</dbReference>
<evidence type="ECO:0000256" key="1">
    <source>
        <dbReference type="ARBA" id="ARBA00004141"/>
    </source>
</evidence>
<evidence type="ECO:0000256" key="2">
    <source>
        <dbReference type="ARBA" id="ARBA00022692"/>
    </source>
</evidence>
<accession>A0A317DL06</accession>
<organism evidence="6 7">
    <name type="scientific">Micromonospora sicca</name>
    <dbReference type="NCBI Taxonomy" id="2202420"/>
    <lineage>
        <taxon>Bacteria</taxon>
        <taxon>Bacillati</taxon>
        <taxon>Actinomycetota</taxon>
        <taxon>Actinomycetes</taxon>
        <taxon>Micromonosporales</taxon>
        <taxon>Micromonosporaceae</taxon>
        <taxon>Micromonospora</taxon>
    </lineage>
</organism>